<comment type="caution">
    <text evidence="1">The sequence shown here is derived from an EMBL/GenBank/DDBJ whole genome shotgun (WGS) entry which is preliminary data.</text>
</comment>
<evidence type="ECO:0000313" key="1">
    <source>
        <dbReference type="EMBL" id="OYQ27675.1"/>
    </source>
</evidence>
<dbReference type="InterPro" id="IPR008767">
    <property type="entry name" value="Phage_SPP1_head-tail_adaptor"/>
</dbReference>
<keyword evidence="2" id="KW-1185">Reference proteome</keyword>
<evidence type="ECO:0008006" key="3">
    <source>
        <dbReference type="Google" id="ProtNLM"/>
    </source>
</evidence>
<dbReference type="EMBL" id="NOXT01000113">
    <property type="protein sequence ID" value="OYQ27675.1"/>
    <property type="molecule type" value="Genomic_DNA"/>
</dbReference>
<dbReference type="AlphaFoldDB" id="A0A255YGH7"/>
<dbReference type="InterPro" id="IPR038666">
    <property type="entry name" value="SSP1_head-tail_sf"/>
</dbReference>
<dbReference type="Gene3D" id="2.40.10.270">
    <property type="entry name" value="Bacteriophage SPP1 head-tail adaptor protein"/>
    <property type="match status" value="1"/>
</dbReference>
<proteinExistence type="predicted"/>
<evidence type="ECO:0000313" key="2">
    <source>
        <dbReference type="Proteomes" id="UP000216991"/>
    </source>
</evidence>
<organism evidence="1 2">
    <name type="scientific">Sandarakinorhabdus cyanobacteriorum</name>
    <dbReference type="NCBI Taxonomy" id="1981098"/>
    <lineage>
        <taxon>Bacteria</taxon>
        <taxon>Pseudomonadati</taxon>
        <taxon>Pseudomonadota</taxon>
        <taxon>Alphaproteobacteria</taxon>
        <taxon>Sphingomonadales</taxon>
        <taxon>Sphingosinicellaceae</taxon>
        <taxon>Sandarakinorhabdus</taxon>
    </lineage>
</organism>
<protein>
    <recommendedName>
        <fullName evidence="3">Head-tail adaptor protein</fullName>
    </recommendedName>
</protein>
<sequence length="113" mass="12214">MADELAGQLAERVDVEQWQPARDLAGDDAGAWAALGSGFAGVVPDGPGPALAGEARRSGRRWRVVMRTRPELAGAGALLLRLRWRGQWLHVLGVEDDPRVPDRVVLRCEGRGP</sequence>
<accession>A0A255YGH7</accession>
<dbReference type="Pfam" id="PF05521">
    <property type="entry name" value="Phage_HCP"/>
    <property type="match status" value="1"/>
</dbReference>
<name>A0A255YGH7_9SPHN</name>
<gene>
    <name evidence="1" type="ORF">CHU93_10445</name>
</gene>
<dbReference type="Proteomes" id="UP000216991">
    <property type="component" value="Unassembled WGS sequence"/>
</dbReference>
<reference evidence="1 2" key="1">
    <citation type="submission" date="2017-07" db="EMBL/GenBank/DDBJ databases">
        <title>Sandarakinorhabdus cyanobacteriorum sp. nov., a novel bacterium isolated from cyanobacterial aggregates in a eutrophic lake.</title>
        <authorList>
            <person name="Cai H."/>
        </authorList>
    </citation>
    <scope>NUCLEOTIDE SEQUENCE [LARGE SCALE GENOMIC DNA]</scope>
    <source>
        <strain evidence="1 2">TH057</strain>
    </source>
</reference>